<keyword evidence="2" id="KW-0812">Transmembrane</keyword>
<keyword evidence="2" id="KW-1133">Transmembrane helix</keyword>
<dbReference type="EMBL" id="FLZR02000225">
    <property type="protein sequence ID" value="VVA00394.1"/>
    <property type="molecule type" value="Genomic_DNA"/>
</dbReference>
<dbReference type="VEuPathDB" id="PlasmoDB:PVPAM_080007300"/>
<keyword evidence="2" id="KW-0472">Membrane</keyword>
<feature type="non-terminal residue" evidence="3">
    <location>
        <position position="316"/>
    </location>
</feature>
<proteinExistence type="predicted"/>
<evidence type="ECO:0000256" key="1">
    <source>
        <dbReference type="SAM" id="MobiDB-lite"/>
    </source>
</evidence>
<dbReference type="VEuPathDB" id="PlasmoDB:PVP01_0011080"/>
<dbReference type="VEuPathDB" id="PlasmoDB:PVW1_000009100"/>
<organism evidence="3">
    <name type="scientific">Plasmodium vivax</name>
    <name type="common">malaria parasite P. vivax</name>
    <dbReference type="NCBI Taxonomy" id="5855"/>
    <lineage>
        <taxon>Eukaryota</taxon>
        <taxon>Sar</taxon>
        <taxon>Alveolata</taxon>
        <taxon>Apicomplexa</taxon>
        <taxon>Aconoidasida</taxon>
        <taxon>Haemosporida</taxon>
        <taxon>Plasmodiidae</taxon>
        <taxon>Plasmodium</taxon>
        <taxon>Plasmodium (Plasmodium)</taxon>
    </lineage>
</organism>
<sequence>MASISNFEPSCKLSKFIISFNNPQTKPVNINSYLNSVKEEQKDTVRTIYSMLKSLYSSIARQEDNIKSFCCFYLNYWLDKKKEDYINTKKCINDDAWQVIEKLWGTLKNSSVSCKRQHYYSPLVDMEKCLKFMVYCVNMFELQKHCENPDQAWLKSTYCDNFNKYTNHYYTYFTTNVKCLRDTNKAKHYNWRFSDLCTLHNMAKTFPKFDTSSQTIVEDTSKGSINKCEDPGDSGTIDCYMIDGVPVTLEELSTSIDVIPLKYGIYAGSTFLGFLSLGLYLYKKTRHPSLIRSNSSREKKINKNNDKQFSHEQEKK</sequence>
<name>A0A565A7R5_PLAVI</name>
<dbReference type="VEuPathDB" id="PlasmoDB:PVX_161260"/>
<accession>A0A565A7R5</accession>
<gene>
    <name evidence="3" type="ORF">PVP01_0011080</name>
</gene>
<reference evidence="3" key="1">
    <citation type="submission" date="2016-07" db="EMBL/GenBank/DDBJ databases">
        <authorList>
            <consortium name="Pathogen Informatics"/>
        </authorList>
    </citation>
    <scope>NUCLEOTIDE SEQUENCE</scope>
</reference>
<evidence type="ECO:0000313" key="3">
    <source>
        <dbReference type="EMBL" id="VVA00394.1"/>
    </source>
</evidence>
<protein>
    <submittedName>
        <fullName evidence="3">VIR protein</fullName>
    </submittedName>
</protein>
<dbReference type="Proteomes" id="UP000220605">
    <property type="component" value="Unassembled WGS sequence"/>
</dbReference>
<feature type="transmembrane region" description="Helical" evidence="2">
    <location>
        <begin position="263"/>
        <end position="282"/>
    </location>
</feature>
<feature type="compositionally biased region" description="Basic and acidic residues" evidence="1">
    <location>
        <begin position="295"/>
        <end position="316"/>
    </location>
</feature>
<dbReference type="OrthoDB" id="10312605at2759"/>
<feature type="region of interest" description="Disordered" evidence="1">
    <location>
        <begin position="294"/>
        <end position="316"/>
    </location>
</feature>
<evidence type="ECO:0000256" key="2">
    <source>
        <dbReference type="SAM" id="Phobius"/>
    </source>
</evidence>
<dbReference type="AlphaFoldDB" id="A0A565A7R5"/>